<keyword evidence="4 7" id="KW-0812">Transmembrane</keyword>
<feature type="transmembrane region" description="Helical" evidence="7">
    <location>
        <begin position="189"/>
        <end position="210"/>
    </location>
</feature>
<dbReference type="SUPFAM" id="SSF161098">
    <property type="entry name" value="MetI-like"/>
    <property type="match status" value="1"/>
</dbReference>
<keyword evidence="5 7" id="KW-1133">Transmembrane helix</keyword>
<dbReference type="EMBL" id="QSEP01000117">
    <property type="protein sequence ID" value="RGZ78893.1"/>
    <property type="molecule type" value="Genomic_DNA"/>
</dbReference>
<evidence type="ECO:0000259" key="8">
    <source>
        <dbReference type="PROSITE" id="PS50928"/>
    </source>
</evidence>
<evidence type="ECO:0000256" key="7">
    <source>
        <dbReference type="RuleBase" id="RU363032"/>
    </source>
</evidence>
<evidence type="ECO:0000256" key="3">
    <source>
        <dbReference type="ARBA" id="ARBA00022475"/>
    </source>
</evidence>
<organism evidence="9 13">
    <name type="scientific">Anaerobutyricum hallii</name>
    <dbReference type="NCBI Taxonomy" id="39488"/>
    <lineage>
        <taxon>Bacteria</taxon>
        <taxon>Bacillati</taxon>
        <taxon>Bacillota</taxon>
        <taxon>Clostridia</taxon>
        <taxon>Lachnospirales</taxon>
        <taxon>Lachnospiraceae</taxon>
        <taxon>Anaerobutyricum</taxon>
    </lineage>
</organism>
<evidence type="ECO:0000256" key="6">
    <source>
        <dbReference type="ARBA" id="ARBA00023136"/>
    </source>
</evidence>
<dbReference type="PROSITE" id="PS50928">
    <property type="entry name" value="ABC_TM1"/>
    <property type="match status" value="1"/>
</dbReference>
<feature type="transmembrane region" description="Helical" evidence="7">
    <location>
        <begin position="222"/>
        <end position="243"/>
    </location>
</feature>
<proteinExistence type="inferred from homology"/>
<evidence type="ECO:0000256" key="5">
    <source>
        <dbReference type="ARBA" id="ARBA00022989"/>
    </source>
</evidence>
<dbReference type="CDD" id="cd06261">
    <property type="entry name" value="TM_PBP2"/>
    <property type="match status" value="1"/>
</dbReference>
<dbReference type="AlphaFoldDB" id="A0A173UX48"/>
<evidence type="ECO:0000313" key="13">
    <source>
        <dbReference type="Proteomes" id="UP000095390"/>
    </source>
</evidence>
<dbReference type="EMBL" id="QSOE01000009">
    <property type="protein sequence ID" value="RGI91528.1"/>
    <property type="molecule type" value="Genomic_DNA"/>
</dbReference>
<dbReference type="Proteomes" id="UP000262524">
    <property type="component" value="Unassembled WGS sequence"/>
</dbReference>
<dbReference type="PANTHER" id="PTHR30151:SF20">
    <property type="entry name" value="ABC TRANSPORTER PERMEASE PROTEIN HI_0355-RELATED"/>
    <property type="match status" value="1"/>
</dbReference>
<evidence type="ECO:0000256" key="1">
    <source>
        <dbReference type="ARBA" id="ARBA00004651"/>
    </source>
</evidence>
<dbReference type="InterPro" id="IPR035906">
    <property type="entry name" value="MetI-like_sf"/>
</dbReference>
<name>A0A173UX48_9FIRM</name>
<comment type="similarity">
    <text evidence="7">Belongs to the binding-protein-dependent transport system permease family.</text>
</comment>
<feature type="transmembrane region" description="Helical" evidence="7">
    <location>
        <begin position="96"/>
        <end position="120"/>
    </location>
</feature>
<accession>A0A173UX48</accession>
<dbReference type="RefSeq" id="WP_022169763.1">
    <property type="nucleotide sequence ID" value="NZ_BLYK01000031.1"/>
</dbReference>
<evidence type="ECO:0000313" key="9">
    <source>
        <dbReference type="EMBL" id="CUN19559.1"/>
    </source>
</evidence>
<dbReference type="Proteomes" id="UP000286561">
    <property type="component" value="Unassembled WGS sequence"/>
</dbReference>
<sequence length="260" mass="28594">MTKRLQSITSKLPAVVALCLLILLWQFLCQSGAVPAYMLPSPVQVIKALVTDLPTILKHASVTLQEAFYGLCIGVGLAFVMATLMDHFQILNKALYPILIITQTIPTIAIAPLLVLWMGFYMAPKITLVVITTFFPITVGLLDGYKSVDKDSIDLMRAMGATKIQIFFHVKFPTALPQFFSGLKISASYAVVGAVISEWLGGFEGLGVYMTRVSKAYAFDKMFAVIIFIVIISLLLMGAVNLIKTLSLPWVRVEKKEALE</sequence>
<feature type="transmembrane region" description="Helical" evidence="7">
    <location>
        <begin position="126"/>
        <end position="145"/>
    </location>
</feature>
<evidence type="ECO:0000313" key="12">
    <source>
        <dbReference type="EMBL" id="RGZ78893.1"/>
    </source>
</evidence>
<dbReference type="PANTHER" id="PTHR30151">
    <property type="entry name" value="ALKANE SULFONATE ABC TRANSPORTER-RELATED, MEMBRANE SUBUNIT"/>
    <property type="match status" value="1"/>
</dbReference>
<keyword evidence="2 7" id="KW-0813">Transport</keyword>
<evidence type="ECO:0000256" key="4">
    <source>
        <dbReference type="ARBA" id="ARBA00022692"/>
    </source>
</evidence>
<keyword evidence="3" id="KW-1003">Cell membrane</keyword>
<evidence type="ECO:0000313" key="11">
    <source>
        <dbReference type="EMBL" id="RGI91528.1"/>
    </source>
</evidence>
<reference evidence="15 16" key="2">
    <citation type="submission" date="2018-08" db="EMBL/GenBank/DDBJ databases">
        <title>A genome reference for cultivated species of the human gut microbiota.</title>
        <authorList>
            <person name="Zou Y."/>
            <person name="Xue W."/>
            <person name="Luo G."/>
        </authorList>
    </citation>
    <scope>NUCLEOTIDE SEQUENCE [LARGE SCALE GENOMIC DNA]</scope>
    <source>
        <strain evidence="12 16">AM48-23BH</strain>
        <strain evidence="11 15">TM10-1AC</strain>
    </source>
</reference>
<dbReference type="EMBL" id="CYZL01000018">
    <property type="protein sequence ID" value="CUO59833.1"/>
    <property type="molecule type" value="Genomic_DNA"/>
</dbReference>
<evidence type="ECO:0000313" key="14">
    <source>
        <dbReference type="Proteomes" id="UP000095679"/>
    </source>
</evidence>
<feature type="domain" description="ABC transmembrane type-1" evidence="8">
    <location>
        <begin position="56"/>
        <end position="244"/>
    </location>
</feature>
<dbReference type="GO" id="GO:0005886">
    <property type="term" value="C:plasma membrane"/>
    <property type="evidence" value="ECO:0007669"/>
    <property type="project" value="UniProtKB-SubCell"/>
</dbReference>
<evidence type="ECO:0000313" key="15">
    <source>
        <dbReference type="Proteomes" id="UP000262524"/>
    </source>
</evidence>
<evidence type="ECO:0000256" key="2">
    <source>
        <dbReference type="ARBA" id="ARBA00022448"/>
    </source>
</evidence>
<dbReference type="OrthoDB" id="9804353at2"/>
<reference evidence="13 14" key="1">
    <citation type="submission" date="2015-09" db="EMBL/GenBank/DDBJ databases">
        <authorList>
            <consortium name="Pathogen Informatics"/>
        </authorList>
    </citation>
    <scope>NUCLEOTIDE SEQUENCE [LARGE SCALE GENOMIC DNA]</scope>
    <source>
        <strain evidence="10 14">2789STDY5834835</strain>
        <strain evidence="9 13">2789STDY5834966</strain>
    </source>
</reference>
<dbReference type="Proteomes" id="UP000095390">
    <property type="component" value="Unassembled WGS sequence"/>
</dbReference>
<gene>
    <name evidence="9" type="primary">ssuC_2</name>
    <name evidence="12" type="ORF">DW972_12985</name>
    <name evidence="11" type="ORF">DXD91_02600</name>
    <name evidence="10" type="ORF">ERS852450_02057</name>
    <name evidence="9" type="ORF">ERS852578_02804</name>
</gene>
<dbReference type="Gene3D" id="1.10.3720.10">
    <property type="entry name" value="MetI-like"/>
    <property type="match status" value="1"/>
</dbReference>
<keyword evidence="6 7" id="KW-0472">Membrane</keyword>
<feature type="transmembrane region" description="Helical" evidence="7">
    <location>
        <begin position="67"/>
        <end position="84"/>
    </location>
</feature>
<dbReference type="Proteomes" id="UP000095679">
    <property type="component" value="Unassembled WGS sequence"/>
</dbReference>
<dbReference type="Pfam" id="PF00528">
    <property type="entry name" value="BPD_transp_1"/>
    <property type="match status" value="1"/>
</dbReference>
<dbReference type="InterPro" id="IPR000515">
    <property type="entry name" value="MetI-like"/>
</dbReference>
<evidence type="ECO:0000313" key="16">
    <source>
        <dbReference type="Proteomes" id="UP000286561"/>
    </source>
</evidence>
<evidence type="ECO:0000313" key="10">
    <source>
        <dbReference type="EMBL" id="CUO59833.1"/>
    </source>
</evidence>
<dbReference type="EMBL" id="CYYC01000052">
    <property type="protein sequence ID" value="CUN19559.1"/>
    <property type="molecule type" value="Genomic_DNA"/>
</dbReference>
<dbReference type="GO" id="GO:0055085">
    <property type="term" value="P:transmembrane transport"/>
    <property type="evidence" value="ECO:0007669"/>
    <property type="project" value="InterPro"/>
</dbReference>
<comment type="subcellular location">
    <subcellularLocation>
        <location evidence="1 7">Cell membrane</location>
        <topology evidence="1 7">Multi-pass membrane protein</topology>
    </subcellularLocation>
</comment>
<protein>
    <submittedName>
        <fullName evidence="11">ABC transporter permease</fullName>
    </submittedName>
    <submittedName>
        <fullName evidence="9">Putative aliphatic sulfonates transport permease protein ssuC</fullName>
    </submittedName>
</protein>